<reference evidence="5" key="1">
    <citation type="submission" date="2019-10" db="EMBL/GenBank/DDBJ databases">
        <authorList>
            <person name="Nor Muhammad N."/>
        </authorList>
    </citation>
    <scope>NUCLEOTIDE SEQUENCE</scope>
</reference>
<sequence length="324" mass="36443">MPVATITSREIVREAVLVGVGYFTNEALLEAEFQTLEGAHRDTMNLRRLLTKKYGYKNEDITILVDSDDRPRESWPTRENIISAMEKLIADKQAGDHIVFSFSGHGCQVEALIEGEEEDGMDEILLPVNATVDSQSKDYFVDFIRDNLIFDCCHSGTASDLPNVIVQSPIITPDSPYFSFSSPRAPGSFVRMDTLHDGHVDDAAAPCMRPILRTGPSWYLDREVTSWSACLDEQTTFGKRSGGIFMKAFTKTLDAKPNPTHRDLLRELRKNILHVTEEENEKLQTRWQTGLLPRGSPQPEEFVAPRPQLGSLRPDSILLDTFTL</sequence>
<evidence type="ECO:0000256" key="3">
    <source>
        <dbReference type="ARBA" id="ARBA00022807"/>
    </source>
</evidence>
<dbReference type="GO" id="GO:0004197">
    <property type="term" value="F:cysteine-type endopeptidase activity"/>
    <property type="evidence" value="ECO:0007669"/>
    <property type="project" value="InterPro"/>
</dbReference>
<protein>
    <submittedName>
        <fullName evidence="5">Metacaspase-1 (EC)</fullName>
        <ecNumber evidence="5">3.4.22.-</ecNumber>
    </submittedName>
</protein>
<dbReference type="GO" id="GO:0006915">
    <property type="term" value="P:apoptotic process"/>
    <property type="evidence" value="ECO:0007669"/>
    <property type="project" value="UniProtKB-KW"/>
</dbReference>
<dbReference type="EMBL" id="LR725742">
    <property type="protein sequence ID" value="VWO96572.1"/>
    <property type="molecule type" value="Genomic_DNA"/>
</dbReference>
<name>A0A5K1JWX7_9APHY</name>
<feature type="domain" description="Peptidase C14 caspase" evidence="4">
    <location>
        <begin position="15"/>
        <end position="277"/>
    </location>
</feature>
<keyword evidence="2" id="KW-0053">Apoptosis</keyword>
<dbReference type="GO" id="GO:0005737">
    <property type="term" value="C:cytoplasm"/>
    <property type="evidence" value="ECO:0007669"/>
    <property type="project" value="TreeGrafter"/>
</dbReference>
<keyword evidence="3" id="KW-0645">Protease</keyword>
<dbReference type="SUPFAM" id="SSF52129">
    <property type="entry name" value="Caspase-like"/>
    <property type="match status" value="1"/>
</dbReference>
<dbReference type="PANTHER" id="PTHR48104">
    <property type="entry name" value="METACASPASE-4"/>
    <property type="match status" value="1"/>
</dbReference>
<evidence type="ECO:0000256" key="1">
    <source>
        <dbReference type="ARBA" id="ARBA00009005"/>
    </source>
</evidence>
<dbReference type="Pfam" id="PF00656">
    <property type="entry name" value="Peptidase_C14"/>
    <property type="match status" value="1"/>
</dbReference>
<accession>A0A5K1JWX7</accession>
<dbReference type="EC" id="3.4.22.-" evidence="5"/>
<dbReference type="PANTHER" id="PTHR48104:SF30">
    <property type="entry name" value="METACASPASE-1"/>
    <property type="match status" value="1"/>
</dbReference>
<dbReference type="Gene3D" id="3.40.50.12660">
    <property type="match status" value="1"/>
</dbReference>
<proteinExistence type="inferred from homology"/>
<evidence type="ECO:0000313" key="5">
    <source>
        <dbReference type="EMBL" id="VWO96572.1"/>
    </source>
</evidence>
<dbReference type="AlphaFoldDB" id="A0A5K1JWX7"/>
<evidence type="ECO:0000256" key="2">
    <source>
        <dbReference type="ARBA" id="ARBA00022703"/>
    </source>
</evidence>
<dbReference type="GO" id="GO:0006508">
    <property type="term" value="P:proteolysis"/>
    <property type="evidence" value="ECO:0007669"/>
    <property type="project" value="InterPro"/>
</dbReference>
<comment type="similarity">
    <text evidence="1">Belongs to the peptidase C14B family.</text>
</comment>
<evidence type="ECO:0000259" key="4">
    <source>
        <dbReference type="Pfam" id="PF00656"/>
    </source>
</evidence>
<dbReference type="InterPro" id="IPR050452">
    <property type="entry name" value="Metacaspase"/>
</dbReference>
<dbReference type="InterPro" id="IPR029030">
    <property type="entry name" value="Caspase-like_dom_sf"/>
</dbReference>
<keyword evidence="5" id="KW-0378">Hydrolase</keyword>
<dbReference type="InterPro" id="IPR011600">
    <property type="entry name" value="Pept_C14_caspase"/>
</dbReference>
<gene>
    <name evidence="5" type="primary">Q5ANA8</name>
</gene>
<organism evidence="5">
    <name type="scientific">Ganoderma boninense</name>
    <dbReference type="NCBI Taxonomy" id="34458"/>
    <lineage>
        <taxon>Eukaryota</taxon>
        <taxon>Fungi</taxon>
        <taxon>Dikarya</taxon>
        <taxon>Basidiomycota</taxon>
        <taxon>Agaricomycotina</taxon>
        <taxon>Agaricomycetes</taxon>
        <taxon>Polyporales</taxon>
        <taxon>Polyporaceae</taxon>
        <taxon>Ganoderma</taxon>
    </lineage>
</organism>
<keyword evidence="3" id="KW-0788">Thiol protease</keyword>